<dbReference type="PRINTS" id="PR00039">
    <property type="entry name" value="HTHLYSR"/>
</dbReference>
<dbReference type="AlphaFoldDB" id="U3A3T9"/>
<dbReference type="InterPro" id="IPR036388">
    <property type="entry name" value="WH-like_DNA-bd_sf"/>
</dbReference>
<keyword evidence="4" id="KW-0804">Transcription</keyword>
<dbReference type="GO" id="GO:0003677">
    <property type="term" value="F:DNA binding"/>
    <property type="evidence" value="ECO:0007669"/>
    <property type="project" value="UniProtKB-KW"/>
</dbReference>
<dbReference type="InterPro" id="IPR005119">
    <property type="entry name" value="LysR_subst-bd"/>
</dbReference>
<evidence type="ECO:0000313" key="6">
    <source>
        <dbReference type="EMBL" id="GAD68345.1"/>
    </source>
</evidence>
<dbReference type="InterPro" id="IPR000847">
    <property type="entry name" value="LysR_HTH_N"/>
</dbReference>
<sequence>MSSLSNRISMKMLRYFLKVAETGHFSRAAEQLNITKSPLSTQIKELETLLGSDLFERDSRNVRLTPAGAQLRNECVSLFDQLDRSLNKVQQVARQDIQSIHLGLMSSIFWAGFGEALGQLSRQHPHIRINLLESAPSQQLTALRDHRIDMGLVRYADAQRSPHLQCVTLLEENMVVALPAHHPLSGKTQLSLKELTQESFVMLSQHNSASTDLIIRHCEQLGFTPDVVQQVIEPNTVVAVVATSELLSVVPASYQGLSWSNVRFVALKEQIRADICAVTLAQPSADLTLIAEELKRSLEQL</sequence>
<dbReference type="EMBL" id="BATJ01000013">
    <property type="protein sequence ID" value="GAD68345.1"/>
    <property type="molecule type" value="Genomic_DNA"/>
</dbReference>
<proteinExistence type="inferred from homology"/>
<dbReference type="SUPFAM" id="SSF53850">
    <property type="entry name" value="Periplasmic binding protein-like II"/>
    <property type="match status" value="1"/>
</dbReference>
<evidence type="ECO:0000256" key="1">
    <source>
        <dbReference type="ARBA" id="ARBA00009437"/>
    </source>
</evidence>
<evidence type="ECO:0000259" key="5">
    <source>
        <dbReference type="PROSITE" id="PS50931"/>
    </source>
</evidence>
<dbReference type="PROSITE" id="PS50931">
    <property type="entry name" value="HTH_LYSR"/>
    <property type="match status" value="1"/>
</dbReference>
<gene>
    <name evidence="6" type="primary">xapR</name>
    <name evidence="6" type="ORF">VPR01S_13_00090</name>
</gene>
<dbReference type="SUPFAM" id="SSF46785">
    <property type="entry name" value="Winged helix' DNA-binding domain"/>
    <property type="match status" value="1"/>
</dbReference>
<name>U3A3T9_VIBPR</name>
<dbReference type="eggNOG" id="COG0583">
    <property type="taxonomic scope" value="Bacteria"/>
</dbReference>
<dbReference type="Pfam" id="PF00126">
    <property type="entry name" value="HTH_1"/>
    <property type="match status" value="1"/>
</dbReference>
<organism evidence="6 7">
    <name type="scientific">Vibrio proteolyticus NBRC 13287</name>
    <dbReference type="NCBI Taxonomy" id="1219065"/>
    <lineage>
        <taxon>Bacteria</taxon>
        <taxon>Pseudomonadati</taxon>
        <taxon>Pseudomonadota</taxon>
        <taxon>Gammaproteobacteria</taxon>
        <taxon>Vibrionales</taxon>
        <taxon>Vibrionaceae</taxon>
        <taxon>Vibrio</taxon>
    </lineage>
</organism>
<dbReference type="FunFam" id="1.10.10.10:FF:000001">
    <property type="entry name" value="LysR family transcriptional regulator"/>
    <property type="match status" value="1"/>
</dbReference>
<dbReference type="STRING" id="1219065.VPR01S_13_00090"/>
<dbReference type="Gene3D" id="3.40.190.10">
    <property type="entry name" value="Periplasmic binding protein-like II"/>
    <property type="match status" value="2"/>
</dbReference>
<evidence type="ECO:0000256" key="2">
    <source>
        <dbReference type="ARBA" id="ARBA00023015"/>
    </source>
</evidence>
<comment type="caution">
    <text evidence="6">The sequence shown here is derived from an EMBL/GenBank/DDBJ whole genome shotgun (WGS) entry which is preliminary data.</text>
</comment>
<dbReference type="InterPro" id="IPR036390">
    <property type="entry name" value="WH_DNA-bd_sf"/>
</dbReference>
<dbReference type="Gene3D" id="1.10.10.10">
    <property type="entry name" value="Winged helix-like DNA-binding domain superfamily/Winged helix DNA-binding domain"/>
    <property type="match status" value="1"/>
</dbReference>
<dbReference type="PANTHER" id="PTHR30346:SF0">
    <property type="entry name" value="HCA OPERON TRANSCRIPTIONAL ACTIVATOR HCAR"/>
    <property type="match status" value="1"/>
</dbReference>
<dbReference type="RefSeq" id="WP_021706316.1">
    <property type="nucleotide sequence ID" value="NZ_BATJ01000013.1"/>
</dbReference>
<protein>
    <submittedName>
        <fullName evidence="6">Xap operon transcriptional regulator</fullName>
    </submittedName>
</protein>
<dbReference type="Proteomes" id="UP000016570">
    <property type="component" value="Unassembled WGS sequence"/>
</dbReference>
<dbReference type="GO" id="GO:0032993">
    <property type="term" value="C:protein-DNA complex"/>
    <property type="evidence" value="ECO:0007669"/>
    <property type="project" value="TreeGrafter"/>
</dbReference>
<dbReference type="Pfam" id="PF03466">
    <property type="entry name" value="LysR_substrate"/>
    <property type="match status" value="1"/>
</dbReference>
<dbReference type="GO" id="GO:0003700">
    <property type="term" value="F:DNA-binding transcription factor activity"/>
    <property type="evidence" value="ECO:0007669"/>
    <property type="project" value="InterPro"/>
</dbReference>
<keyword evidence="7" id="KW-1185">Reference proteome</keyword>
<reference evidence="6 7" key="1">
    <citation type="submission" date="2013-09" db="EMBL/GenBank/DDBJ databases">
        <title>Whole genome shotgun sequence of Vibrio proteolyticus NBRC 13287.</title>
        <authorList>
            <person name="Isaki S."/>
            <person name="Hosoyama A."/>
            <person name="Numata M."/>
            <person name="Hashimoto M."/>
            <person name="Hosoyama Y."/>
            <person name="Tsuchikane K."/>
            <person name="Noguchi M."/>
            <person name="Hirakata S."/>
            <person name="Ichikawa N."/>
            <person name="Ohji S."/>
            <person name="Yamazoe A."/>
            <person name="Fujita N."/>
        </authorList>
    </citation>
    <scope>NUCLEOTIDE SEQUENCE [LARGE SCALE GENOMIC DNA]</scope>
    <source>
        <strain evidence="6 7">NBRC 13287</strain>
    </source>
</reference>
<keyword evidence="2" id="KW-0805">Transcription regulation</keyword>
<keyword evidence="3" id="KW-0238">DNA-binding</keyword>
<evidence type="ECO:0000313" key="7">
    <source>
        <dbReference type="Proteomes" id="UP000016570"/>
    </source>
</evidence>
<accession>U3A3T9</accession>
<evidence type="ECO:0000256" key="4">
    <source>
        <dbReference type="ARBA" id="ARBA00023163"/>
    </source>
</evidence>
<comment type="similarity">
    <text evidence="1">Belongs to the LysR transcriptional regulatory family.</text>
</comment>
<dbReference type="PANTHER" id="PTHR30346">
    <property type="entry name" value="TRANSCRIPTIONAL DUAL REGULATOR HCAR-RELATED"/>
    <property type="match status" value="1"/>
</dbReference>
<evidence type="ECO:0000256" key="3">
    <source>
        <dbReference type="ARBA" id="ARBA00023125"/>
    </source>
</evidence>
<feature type="domain" description="HTH lysR-type" evidence="5">
    <location>
        <begin position="10"/>
        <end position="65"/>
    </location>
</feature>